<proteinExistence type="predicted"/>
<dbReference type="SMART" id="SM00267">
    <property type="entry name" value="GGDEF"/>
    <property type="match status" value="1"/>
</dbReference>
<dbReference type="InterPro" id="IPR029787">
    <property type="entry name" value="Nucleotide_cyclase"/>
</dbReference>
<comment type="catalytic activity">
    <reaction evidence="1">
        <text>3',3'-c-di-GMP + H2O = 5'-phosphoguanylyl(3'-&gt;5')guanosine + H(+)</text>
        <dbReference type="Rhea" id="RHEA:24902"/>
        <dbReference type="ChEBI" id="CHEBI:15377"/>
        <dbReference type="ChEBI" id="CHEBI:15378"/>
        <dbReference type="ChEBI" id="CHEBI:58754"/>
        <dbReference type="ChEBI" id="CHEBI:58805"/>
        <dbReference type="EC" id="3.1.4.52"/>
    </reaction>
    <physiologicalReaction direction="left-to-right" evidence="1">
        <dbReference type="Rhea" id="RHEA:24903"/>
    </physiologicalReaction>
</comment>
<dbReference type="Proteomes" id="UP000472320">
    <property type="component" value="Unassembled WGS sequence"/>
</dbReference>
<sequence length="630" mass="68736">MTSPAKIALLPIGSKVVRSTMLAAGAALCLAGLLMVVFQFMALRSTLLRDLQVQARIVGNNSTAALLFSDAHAAEEILGGLAASPSVQSANIIVGSTPLAQFRRNGAPVPELPPSEAGEAQHEYGMDYIEVLEPIFVDHKVVGSVSIRATLMPLYRRSFTFAGFTSIATLGSFALAWLLVRRMRVAVAQAEHNLHVLAHVDPVTGLPNRNAFNEKLSFKLKRADRQETSVGLLLLDLDNFKVVNDTLGHDTGDKLLRQVAERLKETLRSEDIICRIGGDEFVVIVEPADDDVEPDQVARKILRALSGPFIVDTHQLFVSASIGVSVYPKDAADAAAVVRCADIAMYHAKNKGKNAYEVFHEEMAHKASKRLALEANLRKALQNNELSLHYQPQIDVRTGRMRGMEVLIRWNCEALGGAVSPVEFIPVAEESGVIVPLGRWVLQTAVRQAAAWRKAGLMEDIDHMAVNVSACQTKDTQLMYEVQALLMETGLPPRLLELEITEGVLMENVNANIALLHKIQAAGIHLSIDDFGTGYSSMAYLKRFPIDQLKIDRSFVNDVPGDGAAIAKAIIAMAHSLNLSVVAEGVETEEQVAFLADAGCDVMQGFYFARPMPAEELEVLLRERRLWAAA</sequence>
<evidence type="ECO:0000313" key="5">
    <source>
        <dbReference type="EMBL" id="MTW12827.1"/>
    </source>
</evidence>
<dbReference type="InterPro" id="IPR035919">
    <property type="entry name" value="EAL_sf"/>
</dbReference>
<dbReference type="Gene3D" id="3.30.70.270">
    <property type="match status" value="1"/>
</dbReference>
<dbReference type="PROSITE" id="PS50883">
    <property type="entry name" value="EAL"/>
    <property type="match status" value="1"/>
</dbReference>
<dbReference type="PROSITE" id="PS50887">
    <property type="entry name" value="GGDEF"/>
    <property type="match status" value="1"/>
</dbReference>
<dbReference type="EMBL" id="WNKX01000016">
    <property type="protein sequence ID" value="MTW12827.1"/>
    <property type="molecule type" value="Genomic_DNA"/>
</dbReference>
<evidence type="ECO:0000256" key="1">
    <source>
        <dbReference type="ARBA" id="ARBA00051114"/>
    </source>
</evidence>
<organism evidence="5 6">
    <name type="scientific">Massilia eburnea</name>
    <dbReference type="NCBI Taxonomy" id="1776165"/>
    <lineage>
        <taxon>Bacteria</taxon>
        <taxon>Pseudomonadati</taxon>
        <taxon>Pseudomonadota</taxon>
        <taxon>Betaproteobacteria</taxon>
        <taxon>Burkholderiales</taxon>
        <taxon>Oxalobacteraceae</taxon>
        <taxon>Telluria group</taxon>
        <taxon>Massilia</taxon>
    </lineage>
</organism>
<dbReference type="InterPro" id="IPR043128">
    <property type="entry name" value="Rev_trsase/Diguanyl_cyclase"/>
</dbReference>
<dbReference type="InterPro" id="IPR052155">
    <property type="entry name" value="Biofilm_reg_signaling"/>
</dbReference>
<dbReference type="InterPro" id="IPR001633">
    <property type="entry name" value="EAL_dom"/>
</dbReference>
<gene>
    <name evidence="5" type="ORF">GM658_19655</name>
</gene>
<dbReference type="SMART" id="SM00052">
    <property type="entry name" value="EAL"/>
    <property type="match status" value="1"/>
</dbReference>
<dbReference type="NCBIfam" id="TIGR00254">
    <property type="entry name" value="GGDEF"/>
    <property type="match status" value="1"/>
</dbReference>
<dbReference type="InterPro" id="IPR033417">
    <property type="entry name" value="CHASE8"/>
</dbReference>
<feature type="domain" description="EAL" evidence="3">
    <location>
        <begin position="370"/>
        <end position="625"/>
    </location>
</feature>
<evidence type="ECO:0000259" key="4">
    <source>
        <dbReference type="PROSITE" id="PS50887"/>
    </source>
</evidence>
<protein>
    <submittedName>
        <fullName evidence="5">EAL domain-containing protein</fullName>
    </submittedName>
</protein>
<dbReference type="Gene3D" id="3.20.20.450">
    <property type="entry name" value="EAL domain"/>
    <property type="match status" value="1"/>
</dbReference>
<dbReference type="SUPFAM" id="SSF141868">
    <property type="entry name" value="EAL domain-like"/>
    <property type="match status" value="1"/>
</dbReference>
<feature type="transmembrane region" description="Helical" evidence="2">
    <location>
        <begin position="158"/>
        <end position="180"/>
    </location>
</feature>
<keyword evidence="2" id="KW-0812">Transmembrane</keyword>
<dbReference type="CDD" id="cd01948">
    <property type="entry name" value="EAL"/>
    <property type="match status" value="1"/>
</dbReference>
<dbReference type="PANTHER" id="PTHR44757">
    <property type="entry name" value="DIGUANYLATE CYCLASE DGCP"/>
    <property type="match status" value="1"/>
</dbReference>
<dbReference type="InterPro" id="IPR000160">
    <property type="entry name" value="GGDEF_dom"/>
</dbReference>
<dbReference type="OrthoDB" id="9813903at2"/>
<dbReference type="PANTHER" id="PTHR44757:SF2">
    <property type="entry name" value="BIOFILM ARCHITECTURE MAINTENANCE PROTEIN MBAA"/>
    <property type="match status" value="1"/>
</dbReference>
<dbReference type="RefSeq" id="WP_155455761.1">
    <property type="nucleotide sequence ID" value="NZ_WNKX01000016.1"/>
</dbReference>
<accession>A0A6L6QLM9</accession>
<dbReference type="CDD" id="cd01949">
    <property type="entry name" value="GGDEF"/>
    <property type="match status" value="1"/>
</dbReference>
<dbReference type="GO" id="GO:0071732">
    <property type="term" value="P:cellular response to nitric oxide"/>
    <property type="evidence" value="ECO:0007669"/>
    <property type="project" value="UniProtKB-ARBA"/>
</dbReference>
<keyword evidence="2" id="KW-1133">Transmembrane helix</keyword>
<keyword evidence="6" id="KW-1185">Reference proteome</keyword>
<evidence type="ECO:0000256" key="2">
    <source>
        <dbReference type="SAM" id="Phobius"/>
    </source>
</evidence>
<comment type="caution">
    <text evidence="5">The sequence shown here is derived from an EMBL/GenBank/DDBJ whole genome shotgun (WGS) entry which is preliminary data.</text>
</comment>
<evidence type="ECO:0000259" key="3">
    <source>
        <dbReference type="PROSITE" id="PS50883"/>
    </source>
</evidence>
<feature type="transmembrane region" description="Helical" evidence="2">
    <location>
        <begin position="20"/>
        <end position="43"/>
    </location>
</feature>
<dbReference type="GO" id="GO:0071111">
    <property type="term" value="F:cyclic-guanylate-specific phosphodiesterase activity"/>
    <property type="evidence" value="ECO:0007669"/>
    <property type="project" value="UniProtKB-EC"/>
</dbReference>
<keyword evidence="2" id="KW-0472">Membrane</keyword>
<dbReference type="Pfam" id="PF17152">
    <property type="entry name" value="CHASE8"/>
    <property type="match status" value="1"/>
</dbReference>
<name>A0A6L6QLM9_9BURK</name>
<dbReference type="AlphaFoldDB" id="A0A6L6QLM9"/>
<dbReference type="Pfam" id="PF00563">
    <property type="entry name" value="EAL"/>
    <property type="match status" value="1"/>
</dbReference>
<evidence type="ECO:0000313" key="6">
    <source>
        <dbReference type="Proteomes" id="UP000472320"/>
    </source>
</evidence>
<dbReference type="Pfam" id="PF00990">
    <property type="entry name" value="GGDEF"/>
    <property type="match status" value="1"/>
</dbReference>
<reference evidence="5 6" key="1">
    <citation type="submission" date="2019-11" db="EMBL/GenBank/DDBJ databases">
        <title>Type strains purchased from KCTC, JCM and DSMZ.</title>
        <authorList>
            <person name="Lu H."/>
        </authorList>
    </citation>
    <scope>NUCLEOTIDE SEQUENCE [LARGE SCALE GENOMIC DNA]</scope>
    <source>
        <strain evidence="5 6">JCM 31587</strain>
    </source>
</reference>
<feature type="domain" description="GGDEF" evidence="4">
    <location>
        <begin position="228"/>
        <end position="361"/>
    </location>
</feature>
<dbReference type="FunFam" id="3.30.70.270:FF:000001">
    <property type="entry name" value="Diguanylate cyclase domain protein"/>
    <property type="match status" value="1"/>
</dbReference>
<dbReference type="SUPFAM" id="SSF55073">
    <property type="entry name" value="Nucleotide cyclase"/>
    <property type="match status" value="1"/>
</dbReference>
<dbReference type="FunFam" id="3.20.20.450:FF:000001">
    <property type="entry name" value="Cyclic di-GMP phosphodiesterase yahA"/>
    <property type="match status" value="1"/>
</dbReference>